<gene>
    <name evidence="8" type="ORF">A3B30_01745</name>
</gene>
<dbReference type="PANTHER" id="PTHR32322:SF18">
    <property type="entry name" value="S-ADENOSYLMETHIONINE_S-ADENOSYLHOMOCYSTEINE TRANSPORTER"/>
    <property type="match status" value="1"/>
</dbReference>
<evidence type="ECO:0000256" key="3">
    <source>
        <dbReference type="ARBA" id="ARBA00022692"/>
    </source>
</evidence>
<feature type="transmembrane region" description="Helical" evidence="6">
    <location>
        <begin position="68"/>
        <end position="89"/>
    </location>
</feature>
<feature type="transmembrane region" description="Helical" evidence="6">
    <location>
        <begin position="268"/>
        <end position="286"/>
    </location>
</feature>
<organism evidence="8 9">
    <name type="scientific">Candidatus Komeilibacteria bacterium RIFCSPLOWO2_01_FULL_52_15</name>
    <dbReference type="NCBI Taxonomy" id="1798551"/>
    <lineage>
        <taxon>Bacteria</taxon>
        <taxon>Candidatus Komeiliibacteriota</taxon>
    </lineage>
</organism>
<keyword evidence="4 6" id="KW-1133">Transmembrane helix</keyword>
<dbReference type="STRING" id="1798551.A3B30_01745"/>
<evidence type="ECO:0000313" key="8">
    <source>
        <dbReference type="EMBL" id="OGY91946.1"/>
    </source>
</evidence>
<proteinExistence type="predicted"/>
<dbReference type="Pfam" id="PF00892">
    <property type="entry name" value="EamA"/>
    <property type="match status" value="2"/>
</dbReference>
<feature type="transmembrane region" description="Helical" evidence="6">
    <location>
        <begin position="7"/>
        <end position="29"/>
    </location>
</feature>
<evidence type="ECO:0000256" key="4">
    <source>
        <dbReference type="ARBA" id="ARBA00022989"/>
    </source>
</evidence>
<feature type="domain" description="EamA" evidence="7">
    <location>
        <begin position="151"/>
        <end position="286"/>
    </location>
</feature>
<dbReference type="InterPro" id="IPR037185">
    <property type="entry name" value="EmrE-like"/>
</dbReference>
<feature type="transmembrane region" description="Helical" evidence="6">
    <location>
        <begin position="181"/>
        <end position="200"/>
    </location>
</feature>
<keyword evidence="5 6" id="KW-0472">Membrane</keyword>
<evidence type="ECO:0000256" key="2">
    <source>
        <dbReference type="ARBA" id="ARBA00022475"/>
    </source>
</evidence>
<keyword evidence="2" id="KW-1003">Cell membrane</keyword>
<evidence type="ECO:0000256" key="1">
    <source>
        <dbReference type="ARBA" id="ARBA00004651"/>
    </source>
</evidence>
<dbReference type="Proteomes" id="UP000178248">
    <property type="component" value="Unassembled WGS sequence"/>
</dbReference>
<comment type="subcellular location">
    <subcellularLocation>
        <location evidence="1">Cell membrane</location>
        <topology evidence="1">Multi-pass membrane protein</topology>
    </subcellularLocation>
</comment>
<feature type="domain" description="EamA" evidence="7">
    <location>
        <begin position="6"/>
        <end position="142"/>
    </location>
</feature>
<protein>
    <recommendedName>
        <fullName evidence="7">EamA domain-containing protein</fullName>
    </recommendedName>
</protein>
<feature type="transmembrane region" description="Helical" evidence="6">
    <location>
        <begin position="215"/>
        <end position="236"/>
    </location>
</feature>
<dbReference type="EMBL" id="MHKM01000007">
    <property type="protein sequence ID" value="OGY91946.1"/>
    <property type="molecule type" value="Genomic_DNA"/>
</dbReference>
<keyword evidence="3 6" id="KW-0812">Transmembrane</keyword>
<dbReference type="InterPro" id="IPR000620">
    <property type="entry name" value="EamA_dom"/>
</dbReference>
<dbReference type="GO" id="GO:0005886">
    <property type="term" value="C:plasma membrane"/>
    <property type="evidence" value="ECO:0007669"/>
    <property type="project" value="UniProtKB-SubCell"/>
</dbReference>
<evidence type="ECO:0000256" key="6">
    <source>
        <dbReference type="SAM" id="Phobius"/>
    </source>
</evidence>
<dbReference type="PANTHER" id="PTHR32322">
    <property type="entry name" value="INNER MEMBRANE TRANSPORTER"/>
    <property type="match status" value="1"/>
</dbReference>
<dbReference type="PROSITE" id="PS51257">
    <property type="entry name" value="PROKAR_LIPOPROTEIN"/>
    <property type="match status" value="1"/>
</dbReference>
<name>A0A1G2BST6_9BACT</name>
<feature type="transmembrane region" description="Helical" evidence="6">
    <location>
        <begin position="35"/>
        <end position="56"/>
    </location>
</feature>
<evidence type="ECO:0000256" key="5">
    <source>
        <dbReference type="ARBA" id="ARBA00023136"/>
    </source>
</evidence>
<evidence type="ECO:0000313" key="9">
    <source>
        <dbReference type="Proteomes" id="UP000178248"/>
    </source>
</evidence>
<reference evidence="8 9" key="1">
    <citation type="journal article" date="2016" name="Nat. Commun.">
        <title>Thousands of microbial genomes shed light on interconnected biogeochemical processes in an aquifer system.</title>
        <authorList>
            <person name="Anantharaman K."/>
            <person name="Brown C.T."/>
            <person name="Hug L.A."/>
            <person name="Sharon I."/>
            <person name="Castelle C.J."/>
            <person name="Probst A.J."/>
            <person name="Thomas B.C."/>
            <person name="Singh A."/>
            <person name="Wilkins M.J."/>
            <person name="Karaoz U."/>
            <person name="Brodie E.L."/>
            <person name="Williams K.H."/>
            <person name="Hubbard S.S."/>
            <person name="Banfield J.F."/>
        </authorList>
    </citation>
    <scope>NUCLEOTIDE SEQUENCE [LARGE SCALE GENOMIC DNA]</scope>
</reference>
<dbReference type="SUPFAM" id="SSF103481">
    <property type="entry name" value="Multidrug resistance efflux transporter EmrE"/>
    <property type="match status" value="2"/>
</dbReference>
<accession>A0A1G2BST6</accession>
<dbReference type="InterPro" id="IPR050638">
    <property type="entry name" value="AA-Vitamin_Transporters"/>
</dbReference>
<feature type="transmembrane region" description="Helical" evidence="6">
    <location>
        <begin position="101"/>
        <end position="119"/>
    </location>
</feature>
<feature type="transmembrane region" description="Helical" evidence="6">
    <location>
        <begin position="151"/>
        <end position="169"/>
    </location>
</feature>
<evidence type="ECO:0000259" key="7">
    <source>
        <dbReference type="Pfam" id="PF00892"/>
    </source>
</evidence>
<feature type="transmembrane region" description="Helical" evidence="6">
    <location>
        <begin position="126"/>
        <end position="145"/>
    </location>
</feature>
<comment type="caution">
    <text evidence="8">The sequence shown here is derived from an EMBL/GenBank/DDBJ whole genome shotgun (WGS) entry which is preliminary data.</text>
</comment>
<sequence>MSKYQTGISLTLATACVSGVSIWLNAYGVTGINPAVFAGLKNLSVGLVITALLLLFRDWRELKTISRRTWTALLGVGLTGGSVPFILFFNGLTQTTAARAGFIQKTLFIYVSILAVLFLKERITKHIMIGIVGLLAGQILFLRLLPRSFTAGDALIFAATLLWAIETVISKRLLEKVSPNIVIWSRMFFGGIFIWIYLWLSGSWSKAFFLTTEQWLWVAVTTLLLVVYVLTFYHGLARVPAHVATSILALGAPVTVLLQAVFSDHTVSLAELAGALLMTASIIWLVTMSRAASRPTPYVLDRHHQ</sequence>
<feature type="transmembrane region" description="Helical" evidence="6">
    <location>
        <begin position="243"/>
        <end position="262"/>
    </location>
</feature>
<dbReference type="AlphaFoldDB" id="A0A1G2BST6"/>